<dbReference type="SUPFAM" id="SSF57850">
    <property type="entry name" value="RING/U-box"/>
    <property type="match status" value="1"/>
</dbReference>
<dbReference type="PANTHER" id="PTHR45969">
    <property type="entry name" value="RING ZINC FINGER PROTEIN-RELATED"/>
    <property type="match status" value="1"/>
</dbReference>
<protein>
    <submittedName>
        <fullName evidence="6">E3 ubiquitin-protein ligase rha2a</fullName>
    </submittedName>
</protein>
<dbReference type="Proteomes" id="UP000187609">
    <property type="component" value="Unassembled WGS sequence"/>
</dbReference>
<dbReference type="Pfam" id="PF13639">
    <property type="entry name" value="zf-RING_2"/>
    <property type="match status" value="1"/>
</dbReference>
<keyword evidence="2 4" id="KW-0863">Zinc-finger</keyword>
<gene>
    <name evidence="6" type="primary">RHA2A_2</name>
    <name evidence="6" type="ORF">A4A49_27899</name>
</gene>
<dbReference type="InterPro" id="IPR013083">
    <property type="entry name" value="Znf_RING/FYVE/PHD"/>
</dbReference>
<dbReference type="InterPro" id="IPR001841">
    <property type="entry name" value="Znf_RING"/>
</dbReference>
<evidence type="ECO:0000256" key="2">
    <source>
        <dbReference type="ARBA" id="ARBA00022771"/>
    </source>
</evidence>
<dbReference type="PROSITE" id="PS50089">
    <property type="entry name" value="ZF_RING_2"/>
    <property type="match status" value="1"/>
</dbReference>
<dbReference type="EMBL" id="MJEQ01000846">
    <property type="protein sequence ID" value="OIT33633.1"/>
    <property type="molecule type" value="Genomic_DNA"/>
</dbReference>
<dbReference type="SMART" id="SM00184">
    <property type="entry name" value="RING"/>
    <property type="match status" value="1"/>
</dbReference>
<evidence type="ECO:0000259" key="5">
    <source>
        <dbReference type="PROSITE" id="PS50089"/>
    </source>
</evidence>
<dbReference type="PANTHER" id="PTHR45969:SF55">
    <property type="entry name" value="OS07G0686300 PROTEIN"/>
    <property type="match status" value="1"/>
</dbReference>
<dbReference type="SMR" id="A0A314KWF7"/>
<comment type="caution">
    <text evidence="6">The sequence shown here is derived from an EMBL/GenBank/DDBJ whole genome shotgun (WGS) entry which is preliminary data.</text>
</comment>
<evidence type="ECO:0000256" key="3">
    <source>
        <dbReference type="ARBA" id="ARBA00022833"/>
    </source>
</evidence>
<keyword evidence="7" id="KW-1185">Reference proteome</keyword>
<feature type="domain" description="RING-type" evidence="5">
    <location>
        <begin position="62"/>
        <end position="104"/>
    </location>
</feature>
<reference evidence="6" key="1">
    <citation type="submission" date="2016-11" db="EMBL/GenBank/DDBJ databases">
        <title>The genome of Nicotiana attenuata.</title>
        <authorList>
            <person name="Xu S."/>
            <person name="Brockmoeller T."/>
            <person name="Gaquerel E."/>
            <person name="Navarro A."/>
            <person name="Kuhl H."/>
            <person name="Gase K."/>
            <person name="Ling Z."/>
            <person name="Zhou W."/>
            <person name="Kreitzer C."/>
            <person name="Stanke M."/>
            <person name="Tang H."/>
            <person name="Lyons E."/>
            <person name="Pandey P."/>
            <person name="Pandey S.P."/>
            <person name="Timmermann B."/>
            <person name="Baldwin I.T."/>
        </authorList>
    </citation>
    <scope>NUCLEOTIDE SEQUENCE [LARGE SCALE GENOMIC DNA]</scope>
    <source>
        <strain evidence="6">UT</strain>
    </source>
</reference>
<dbReference type="GO" id="GO:0061630">
    <property type="term" value="F:ubiquitin protein ligase activity"/>
    <property type="evidence" value="ECO:0007669"/>
    <property type="project" value="TreeGrafter"/>
</dbReference>
<evidence type="ECO:0000313" key="7">
    <source>
        <dbReference type="Proteomes" id="UP000187609"/>
    </source>
</evidence>
<dbReference type="Gene3D" id="3.30.40.10">
    <property type="entry name" value="Zinc/RING finger domain, C3HC4 (zinc finger)"/>
    <property type="match status" value="1"/>
</dbReference>
<name>A0A314KWF7_NICAT</name>
<dbReference type="AlphaFoldDB" id="A0A314KWF7"/>
<organism evidence="6 7">
    <name type="scientific">Nicotiana attenuata</name>
    <name type="common">Coyote tobacco</name>
    <dbReference type="NCBI Taxonomy" id="49451"/>
    <lineage>
        <taxon>Eukaryota</taxon>
        <taxon>Viridiplantae</taxon>
        <taxon>Streptophyta</taxon>
        <taxon>Embryophyta</taxon>
        <taxon>Tracheophyta</taxon>
        <taxon>Spermatophyta</taxon>
        <taxon>Magnoliopsida</taxon>
        <taxon>eudicotyledons</taxon>
        <taxon>Gunneridae</taxon>
        <taxon>Pentapetalae</taxon>
        <taxon>asterids</taxon>
        <taxon>lamiids</taxon>
        <taxon>Solanales</taxon>
        <taxon>Solanaceae</taxon>
        <taxon>Nicotianoideae</taxon>
        <taxon>Nicotianeae</taxon>
        <taxon>Nicotiana</taxon>
    </lineage>
</organism>
<evidence type="ECO:0000313" key="6">
    <source>
        <dbReference type="EMBL" id="OIT33633.1"/>
    </source>
</evidence>
<dbReference type="Gramene" id="OIT33633">
    <property type="protein sequence ID" value="OIT33633"/>
    <property type="gene ID" value="A4A49_27899"/>
</dbReference>
<dbReference type="GO" id="GO:0008270">
    <property type="term" value="F:zinc ion binding"/>
    <property type="evidence" value="ECO:0007669"/>
    <property type="project" value="UniProtKB-KW"/>
</dbReference>
<proteinExistence type="predicted"/>
<dbReference type="GO" id="GO:0016567">
    <property type="term" value="P:protein ubiquitination"/>
    <property type="evidence" value="ECO:0007669"/>
    <property type="project" value="TreeGrafter"/>
</dbReference>
<keyword evidence="3" id="KW-0862">Zinc</keyword>
<sequence>MFPQSKILNHIVFIAVQLKWALNYILLQSFSSHPYNLSTNISTPQELGIRRFQEDNLGSVECAVCLCKIEEGEEVRELRCNHLFHKVCLDRWMGCGRKTCPLCRNYLKSPAVFSELHQEVIELDFFSGKSRRDRYVKRLC</sequence>
<evidence type="ECO:0000256" key="1">
    <source>
        <dbReference type="ARBA" id="ARBA00022723"/>
    </source>
</evidence>
<keyword evidence="1" id="KW-0479">Metal-binding</keyword>
<evidence type="ECO:0000256" key="4">
    <source>
        <dbReference type="PROSITE-ProRule" id="PRU00175"/>
    </source>
</evidence>
<accession>A0A314KWF7</accession>